<evidence type="ECO:0000313" key="2">
    <source>
        <dbReference type="EMBL" id="GJT58586.1"/>
    </source>
</evidence>
<sequence>MFADKILQEFGPDVLDFIELLSVNECDDEQSRQARKRILREIIREDAGKANIKDGQILIAVLVDSSNGIYPLAYAIVEAECPRDQQTTSKTKKNTRPEGLQDTEPIEVTRRSSQTMDSKPSGSQTRQIVSSSHGKDSQPKGSQKRKRATLIGKKLEDIHTLWTQFGKKQDKIAISTGHRSQLCLVLSNGGHKYYCAASDGVRIIKRRRLRFWRRRLETNNQEKDKNKAENRKNRAWNGKV</sequence>
<dbReference type="EMBL" id="BQNB010017031">
    <property type="protein sequence ID" value="GJT58586.1"/>
    <property type="molecule type" value="Genomic_DNA"/>
</dbReference>
<feature type="compositionally biased region" description="Polar residues" evidence="1">
    <location>
        <begin position="111"/>
        <end position="132"/>
    </location>
</feature>
<accession>A0ABQ5F5H5</accession>
<evidence type="ECO:0000313" key="3">
    <source>
        <dbReference type="Proteomes" id="UP001151760"/>
    </source>
</evidence>
<name>A0ABQ5F5H5_9ASTR</name>
<proteinExistence type="predicted"/>
<gene>
    <name evidence="2" type="ORF">Tco_1002119</name>
</gene>
<reference evidence="2" key="2">
    <citation type="submission" date="2022-01" db="EMBL/GenBank/DDBJ databases">
        <authorList>
            <person name="Yamashiro T."/>
            <person name="Shiraishi A."/>
            <person name="Satake H."/>
            <person name="Nakayama K."/>
        </authorList>
    </citation>
    <scope>NUCLEOTIDE SEQUENCE</scope>
</reference>
<evidence type="ECO:0000256" key="1">
    <source>
        <dbReference type="SAM" id="MobiDB-lite"/>
    </source>
</evidence>
<reference evidence="2" key="1">
    <citation type="journal article" date="2022" name="Int. J. Mol. Sci.">
        <title>Draft Genome of Tanacetum Coccineum: Genomic Comparison of Closely Related Tanacetum-Family Plants.</title>
        <authorList>
            <person name="Yamashiro T."/>
            <person name="Shiraishi A."/>
            <person name="Nakayama K."/>
            <person name="Satake H."/>
        </authorList>
    </citation>
    <scope>NUCLEOTIDE SEQUENCE</scope>
</reference>
<protein>
    <submittedName>
        <fullName evidence="2">Uncharacterized protein</fullName>
    </submittedName>
</protein>
<keyword evidence="3" id="KW-1185">Reference proteome</keyword>
<feature type="compositionally biased region" description="Basic and acidic residues" evidence="1">
    <location>
        <begin position="221"/>
        <end position="232"/>
    </location>
</feature>
<comment type="caution">
    <text evidence="2">The sequence shown here is derived from an EMBL/GenBank/DDBJ whole genome shotgun (WGS) entry which is preliminary data.</text>
</comment>
<feature type="region of interest" description="Disordered" evidence="1">
    <location>
        <begin position="83"/>
        <end position="148"/>
    </location>
</feature>
<feature type="region of interest" description="Disordered" evidence="1">
    <location>
        <begin position="221"/>
        <end position="240"/>
    </location>
</feature>
<organism evidence="2 3">
    <name type="scientific">Tanacetum coccineum</name>
    <dbReference type="NCBI Taxonomy" id="301880"/>
    <lineage>
        <taxon>Eukaryota</taxon>
        <taxon>Viridiplantae</taxon>
        <taxon>Streptophyta</taxon>
        <taxon>Embryophyta</taxon>
        <taxon>Tracheophyta</taxon>
        <taxon>Spermatophyta</taxon>
        <taxon>Magnoliopsida</taxon>
        <taxon>eudicotyledons</taxon>
        <taxon>Gunneridae</taxon>
        <taxon>Pentapetalae</taxon>
        <taxon>asterids</taxon>
        <taxon>campanulids</taxon>
        <taxon>Asterales</taxon>
        <taxon>Asteraceae</taxon>
        <taxon>Asteroideae</taxon>
        <taxon>Anthemideae</taxon>
        <taxon>Anthemidinae</taxon>
        <taxon>Tanacetum</taxon>
    </lineage>
</organism>
<dbReference type="Proteomes" id="UP001151760">
    <property type="component" value="Unassembled WGS sequence"/>
</dbReference>